<evidence type="ECO:0000259" key="1">
    <source>
        <dbReference type="Pfam" id="PF18899"/>
    </source>
</evidence>
<sequence length="120" mass="13543">MTERTPEDYFGAQSVGLDTFLRVHAAAVEAHPDVTVRVSKSQVALRRRRGFAYLWIPGRYLRRPTAPVVLSLATDERLESARFKEVVHPGPWMHHLEIHDVKDIDDEVVGWLISAADDAG</sequence>
<feature type="domain" description="DUF5655" evidence="1">
    <location>
        <begin position="16"/>
        <end position="113"/>
    </location>
</feature>
<protein>
    <recommendedName>
        <fullName evidence="1">DUF5655 domain-containing protein</fullName>
    </recommendedName>
</protein>
<dbReference type="InterPro" id="IPR043714">
    <property type="entry name" value="DUF5655"/>
</dbReference>
<accession>A0A7Y9GNN5</accession>
<dbReference type="AlphaFoldDB" id="A0A7Y9GNN5"/>
<comment type="caution">
    <text evidence="2">The sequence shown here is derived from an EMBL/GenBank/DDBJ whole genome shotgun (WGS) entry which is preliminary data.</text>
</comment>
<dbReference type="EMBL" id="JACCBV010000001">
    <property type="protein sequence ID" value="NYE19858.1"/>
    <property type="molecule type" value="Genomic_DNA"/>
</dbReference>
<name>A0A7Y9GNN5_9MICO</name>
<dbReference type="Proteomes" id="UP000576969">
    <property type="component" value="Unassembled WGS sequence"/>
</dbReference>
<reference evidence="2 3" key="1">
    <citation type="submission" date="2020-07" db="EMBL/GenBank/DDBJ databases">
        <title>Sequencing the genomes of 1000 actinobacteria strains.</title>
        <authorList>
            <person name="Klenk H.-P."/>
        </authorList>
    </citation>
    <scope>NUCLEOTIDE SEQUENCE [LARGE SCALE GENOMIC DNA]</scope>
    <source>
        <strain evidence="2 3">DSM 24662</strain>
    </source>
</reference>
<dbReference type="Pfam" id="PF18899">
    <property type="entry name" value="DUF5655"/>
    <property type="match status" value="1"/>
</dbReference>
<organism evidence="2 3">
    <name type="scientific">Microbacterium immunditiarum</name>
    <dbReference type="NCBI Taxonomy" id="337480"/>
    <lineage>
        <taxon>Bacteria</taxon>
        <taxon>Bacillati</taxon>
        <taxon>Actinomycetota</taxon>
        <taxon>Actinomycetes</taxon>
        <taxon>Micrococcales</taxon>
        <taxon>Microbacteriaceae</taxon>
        <taxon>Microbacterium</taxon>
    </lineage>
</organism>
<proteinExistence type="predicted"/>
<evidence type="ECO:0000313" key="3">
    <source>
        <dbReference type="Proteomes" id="UP000576969"/>
    </source>
</evidence>
<keyword evidence="3" id="KW-1185">Reference proteome</keyword>
<evidence type="ECO:0000313" key="2">
    <source>
        <dbReference type="EMBL" id="NYE19858.1"/>
    </source>
</evidence>
<dbReference type="RefSeq" id="WP_343048699.1">
    <property type="nucleotide sequence ID" value="NZ_JACCBV010000001.1"/>
</dbReference>
<gene>
    <name evidence="2" type="ORF">BJ991_001886</name>
</gene>